<keyword evidence="2" id="KW-1185">Reference proteome</keyword>
<sequence length="182" mass="20578">MKMDLRCFDRKGGGVDVIIKFLRNLAKASRIRIQASSEWAETVERSATNRQSWLVSQAFCPDPCDGMIGYVLAVHPKIATSDHRCMLVKTSFLWAIILPTRSLPVSLSLETFQRGFPRPVELIFSRTVGYLNNFKPDEWLGSTCLDIPLLKSHFFAERIADYHLASSIDRILTQRCNRAGSG</sequence>
<proteinExistence type="predicted"/>
<dbReference type="HOGENOM" id="CLU_1482626_0_0_1"/>
<organism evidence="1 2">
    <name type="scientific">Pseudocercospora fijiensis (strain CIRAD86)</name>
    <name type="common">Black leaf streak disease fungus</name>
    <name type="synonym">Mycosphaerella fijiensis</name>
    <dbReference type="NCBI Taxonomy" id="383855"/>
    <lineage>
        <taxon>Eukaryota</taxon>
        <taxon>Fungi</taxon>
        <taxon>Dikarya</taxon>
        <taxon>Ascomycota</taxon>
        <taxon>Pezizomycotina</taxon>
        <taxon>Dothideomycetes</taxon>
        <taxon>Dothideomycetidae</taxon>
        <taxon>Mycosphaerellales</taxon>
        <taxon>Mycosphaerellaceae</taxon>
        <taxon>Pseudocercospora</taxon>
    </lineage>
</organism>
<evidence type="ECO:0000313" key="1">
    <source>
        <dbReference type="EMBL" id="EME81207.1"/>
    </source>
</evidence>
<dbReference type="GeneID" id="19336663"/>
<dbReference type="Proteomes" id="UP000016932">
    <property type="component" value="Unassembled WGS sequence"/>
</dbReference>
<name>M3AUR0_PSEFD</name>
<accession>M3AUR0</accession>
<dbReference type="EMBL" id="KB446560">
    <property type="protein sequence ID" value="EME81207.1"/>
    <property type="molecule type" value="Genomic_DNA"/>
</dbReference>
<dbReference type="OrthoDB" id="5599753at2759"/>
<dbReference type="RefSeq" id="XP_007928454.1">
    <property type="nucleotide sequence ID" value="XM_007930263.1"/>
</dbReference>
<reference evidence="1 2" key="1">
    <citation type="journal article" date="2012" name="PLoS Pathog.">
        <title>Diverse lifestyles and strategies of plant pathogenesis encoded in the genomes of eighteen Dothideomycetes fungi.</title>
        <authorList>
            <person name="Ohm R.A."/>
            <person name="Feau N."/>
            <person name="Henrissat B."/>
            <person name="Schoch C.L."/>
            <person name="Horwitz B.A."/>
            <person name="Barry K.W."/>
            <person name="Condon B.J."/>
            <person name="Copeland A.C."/>
            <person name="Dhillon B."/>
            <person name="Glaser F."/>
            <person name="Hesse C.N."/>
            <person name="Kosti I."/>
            <person name="LaButti K."/>
            <person name="Lindquist E.A."/>
            <person name="Lucas S."/>
            <person name="Salamov A.A."/>
            <person name="Bradshaw R.E."/>
            <person name="Ciuffetti L."/>
            <person name="Hamelin R.C."/>
            <person name="Kema G.H.J."/>
            <person name="Lawrence C."/>
            <person name="Scott J.A."/>
            <person name="Spatafora J.W."/>
            <person name="Turgeon B.G."/>
            <person name="de Wit P.J.G.M."/>
            <person name="Zhong S."/>
            <person name="Goodwin S.B."/>
            <person name="Grigoriev I.V."/>
        </authorList>
    </citation>
    <scope>NUCLEOTIDE SEQUENCE [LARGE SCALE GENOMIC DNA]</scope>
    <source>
        <strain evidence="1 2">CIRAD86</strain>
    </source>
</reference>
<gene>
    <name evidence="1" type="ORF">MYCFIDRAFT_208286</name>
</gene>
<dbReference type="AlphaFoldDB" id="M3AUR0"/>
<evidence type="ECO:0000313" key="2">
    <source>
        <dbReference type="Proteomes" id="UP000016932"/>
    </source>
</evidence>
<protein>
    <submittedName>
        <fullName evidence="1">Uncharacterized protein</fullName>
    </submittedName>
</protein>
<dbReference type="VEuPathDB" id="FungiDB:MYCFIDRAFT_208286"/>
<dbReference type="KEGG" id="pfj:MYCFIDRAFT_208286"/>